<organism evidence="4 5">
    <name type="scientific">Somion occarium</name>
    <dbReference type="NCBI Taxonomy" id="3059160"/>
    <lineage>
        <taxon>Eukaryota</taxon>
        <taxon>Fungi</taxon>
        <taxon>Dikarya</taxon>
        <taxon>Basidiomycota</taxon>
        <taxon>Agaricomycotina</taxon>
        <taxon>Agaricomycetes</taxon>
        <taxon>Polyporales</taxon>
        <taxon>Cerrenaceae</taxon>
        <taxon>Somion</taxon>
    </lineage>
</organism>
<sequence>MSFDSPTEERKSLLSPTSASDSDERLYRAPSKASGLSRFTLFSIVVCIICTGINLHAFTSSYKPRITHYQDLATLRRPNQWIGLDRVQSPPEHAPPILLYPNLLAQINSAEPTHVYKDDPVRIANLRALTPPEDRPFKVTPQFSTIAEFRSIDYKMENCEIVVDPAHRGAAAHEHSNFNATLGGGENVIDVWRLAAPYSIDSRTLSWKTRPSRAEKVATFQMQYGSKWSHKFSCPTDTLHVFEFGAANDETYVEWTQDHREPTPGECTRFHCLTKSMFERTRWSGVVMYQSSSFTD</sequence>
<keyword evidence="2" id="KW-0472">Membrane</keyword>
<evidence type="ECO:0000259" key="3">
    <source>
        <dbReference type="Pfam" id="PF09792"/>
    </source>
</evidence>
<evidence type="ECO:0000313" key="4">
    <source>
        <dbReference type="EMBL" id="CAL1697626.1"/>
    </source>
</evidence>
<keyword evidence="5" id="KW-1185">Reference proteome</keyword>
<dbReference type="EMBL" id="OZ037953">
    <property type="protein sequence ID" value="CAL1697626.1"/>
    <property type="molecule type" value="Genomic_DNA"/>
</dbReference>
<keyword evidence="2" id="KW-0812">Transmembrane</keyword>
<evidence type="ECO:0000313" key="5">
    <source>
        <dbReference type="Proteomes" id="UP001497453"/>
    </source>
</evidence>
<gene>
    <name evidence="4" type="ORF">GFSPODELE1_LOCUS1760</name>
</gene>
<feature type="transmembrane region" description="Helical" evidence="2">
    <location>
        <begin position="39"/>
        <end position="58"/>
    </location>
</feature>
<feature type="region of interest" description="Disordered" evidence="1">
    <location>
        <begin position="1"/>
        <end position="26"/>
    </location>
</feature>
<accession>A0ABP1CPK9</accession>
<evidence type="ECO:0000256" key="1">
    <source>
        <dbReference type="SAM" id="MobiDB-lite"/>
    </source>
</evidence>
<feature type="domain" description="Ubiquitin 3 binding protein But2 C-terminal" evidence="3">
    <location>
        <begin position="100"/>
        <end position="259"/>
    </location>
</feature>
<dbReference type="Proteomes" id="UP001497453">
    <property type="component" value="Chromosome 10"/>
</dbReference>
<proteinExistence type="predicted"/>
<protein>
    <recommendedName>
        <fullName evidence="3">Ubiquitin 3 binding protein But2 C-terminal domain-containing protein</fullName>
    </recommendedName>
</protein>
<dbReference type="InterPro" id="IPR018620">
    <property type="entry name" value="Ubiquitin3-bd_protein_But2_C"/>
</dbReference>
<evidence type="ECO:0000256" key="2">
    <source>
        <dbReference type="SAM" id="Phobius"/>
    </source>
</evidence>
<reference evidence="5" key="1">
    <citation type="submission" date="2024-04" db="EMBL/GenBank/DDBJ databases">
        <authorList>
            <person name="Shaw F."/>
            <person name="Minotto A."/>
        </authorList>
    </citation>
    <scope>NUCLEOTIDE SEQUENCE [LARGE SCALE GENOMIC DNA]</scope>
</reference>
<dbReference type="Pfam" id="PF09792">
    <property type="entry name" value="But2"/>
    <property type="match status" value="1"/>
</dbReference>
<name>A0ABP1CPK9_9APHY</name>
<keyword evidence="2" id="KW-1133">Transmembrane helix</keyword>